<evidence type="ECO:0000313" key="4">
    <source>
        <dbReference type="Proteomes" id="UP000555838"/>
    </source>
</evidence>
<protein>
    <recommendedName>
        <fullName evidence="5">Virulent strain associated lipoprotein</fullName>
    </recommendedName>
</protein>
<keyword evidence="4" id="KW-1185">Reference proteome</keyword>
<sequence length="294" mass="34539">MKYSTIASIFVFLFLNACNPDFNTDKKDMGYKSSKRRLKSNKNRLNPKTAATQNQEAKPNQEIAQNQEEDPNKKTKSTLIDDLKNLLEKANTDRKNYEKKLEEEPSDQYGMKELFKMSIWADSQYGTKKPPTMPIRPDSQYESFADNTERSKQERKAFYCALNDIDISKLKELSEIIILSKKYEFIFNSILEFGHIPDEMILALYPKKDTLHELEISKLEKLKNLFEKFLSIKTNISEMINQLLLNYQNDINSIKTDSTKIESYIKTLDNQIWEKIKEAREVRNEILSLFRKDI</sequence>
<dbReference type="Pfam" id="PF05714">
    <property type="entry name" value="PFam54_60"/>
    <property type="match status" value="1"/>
</dbReference>
<evidence type="ECO:0000313" key="2">
    <source>
        <dbReference type="EMBL" id="MBB6043306.1"/>
    </source>
</evidence>
<evidence type="ECO:0000313" key="3">
    <source>
        <dbReference type="EMBL" id="MBB6043337.1"/>
    </source>
</evidence>
<name>A0ABR6PAP1_9SPIR</name>
<reference evidence="3 4" key="1">
    <citation type="submission" date="2020-08" db="EMBL/GenBank/DDBJ databases">
        <title>Genomic Encyclopedia of Type Strains, Phase IV (KMG-IV): sequencing the most valuable type-strain genomes for metagenomic binning, comparative biology and taxonomic classification.</title>
        <authorList>
            <person name="Goeker M."/>
        </authorList>
    </citation>
    <scope>NUCLEOTIDE SEQUENCE [LARGE SCALE GENOMIC DNA]</scope>
    <source>
        <strain evidence="3 4">DSM 24625</strain>
    </source>
</reference>
<dbReference type="InterPro" id="IPR008421">
    <property type="entry name" value="Borrelia_lipoprotein_PFam54/60"/>
</dbReference>
<evidence type="ECO:0008006" key="5">
    <source>
        <dbReference type="Google" id="ProtNLM"/>
    </source>
</evidence>
<feature type="region of interest" description="Disordered" evidence="1">
    <location>
        <begin position="25"/>
        <end position="76"/>
    </location>
</feature>
<comment type="caution">
    <text evidence="3">The sequence shown here is derived from an EMBL/GenBank/DDBJ whole genome shotgun (WGS) entry which is preliminary data.</text>
</comment>
<feature type="compositionally biased region" description="Polar residues" evidence="1">
    <location>
        <begin position="49"/>
        <end position="66"/>
    </location>
</feature>
<organism evidence="3 4">
    <name type="scientific">Borreliella yangtzensis</name>
    <dbReference type="NCBI Taxonomy" id="683292"/>
    <lineage>
        <taxon>Bacteria</taxon>
        <taxon>Pseudomonadati</taxon>
        <taxon>Spirochaetota</taxon>
        <taxon>Spirochaetia</taxon>
        <taxon>Spirochaetales</taxon>
        <taxon>Borreliaceae</taxon>
        <taxon>Borreliella</taxon>
    </lineage>
</organism>
<dbReference type="EMBL" id="JACHFG010000004">
    <property type="protein sequence ID" value="MBB6043337.1"/>
    <property type="molecule type" value="Genomic_DNA"/>
</dbReference>
<feature type="compositionally biased region" description="Basic residues" evidence="1">
    <location>
        <begin position="33"/>
        <end position="42"/>
    </location>
</feature>
<dbReference type="EMBL" id="JACHFG010000004">
    <property type="protein sequence ID" value="MBB6043306.1"/>
    <property type="molecule type" value="Genomic_DNA"/>
</dbReference>
<dbReference type="Proteomes" id="UP000555838">
    <property type="component" value="Unassembled WGS sequence"/>
</dbReference>
<proteinExistence type="predicted"/>
<dbReference type="Gene3D" id="1.10.3160.10">
    <property type="entry name" value="Bbcrasp-1"/>
    <property type="match status" value="1"/>
</dbReference>
<dbReference type="RefSeq" id="WP_183220979.1">
    <property type="nucleotide sequence ID" value="NZ_CP124000.1"/>
</dbReference>
<evidence type="ECO:0000256" key="1">
    <source>
        <dbReference type="SAM" id="MobiDB-lite"/>
    </source>
</evidence>
<accession>A0ABR6PAP1</accession>
<gene>
    <name evidence="2" type="ORF">HNP68_000928</name>
    <name evidence="3" type="ORF">HNP68_000959</name>
</gene>